<organism evidence="2 3">
    <name type="scientific">Candidatus Francisella endociliophora</name>
    <dbReference type="NCBI Taxonomy" id="653937"/>
    <lineage>
        <taxon>Bacteria</taxon>
        <taxon>Pseudomonadati</taxon>
        <taxon>Pseudomonadota</taxon>
        <taxon>Gammaproteobacteria</taxon>
        <taxon>Thiotrichales</taxon>
        <taxon>Francisellaceae</taxon>
        <taxon>Francisella</taxon>
    </lineage>
</organism>
<dbReference type="AlphaFoldDB" id="A0A097EM94"/>
<dbReference type="EMBL" id="CP009574">
    <property type="protein sequence ID" value="AIT08692.1"/>
    <property type="molecule type" value="Genomic_DNA"/>
</dbReference>
<evidence type="ECO:0000313" key="2">
    <source>
        <dbReference type="EMBL" id="AIT08692.1"/>
    </source>
</evidence>
<evidence type="ECO:0000256" key="1">
    <source>
        <dbReference type="SAM" id="SignalP"/>
    </source>
</evidence>
<accession>A0A097EM94</accession>
<name>A0A097EM94_9GAMM</name>
<evidence type="ECO:0000313" key="3">
    <source>
        <dbReference type="Proteomes" id="UP000029672"/>
    </source>
</evidence>
<feature type="signal peptide" evidence="1">
    <location>
        <begin position="1"/>
        <end position="21"/>
    </location>
</feature>
<dbReference type="RefSeq" id="WP_040007741.1">
    <property type="nucleotide sequence ID" value="NZ_CP009574.1"/>
</dbReference>
<gene>
    <name evidence="2" type="ORF">LO80_01010</name>
</gene>
<dbReference type="HOGENOM" id="CLU_739170_0_0_6"/>
<sequence length="374" mass="42355">MNHFLKKFLVSSILCTSVAFAYDKKSIDKEQFVVNLDDPYAYFSRESDQTEFDRDFLVVYNTDKVVEGALISSTDYTQKHIGLPKELASKSVKIDQLVNIGYNNILVLVTNEKSNSNFAYIYSIEDLLNGDKKDKAIKLKLPNGYNPTITYNNENWSNHIAQYFTYAVTSDKDKSSPVSAYLLQSKKINDEYQTFTQISEFQLPSDIDAEHIELATFSKPNPTPGHGYDFQSALVYKNADLEFVQSCILTPGQFNNVTCGSIKNTNDFENPAIASLMRNENMALFANGVDKDNVYATTFNKNNLDTTNLSNIKNQGYNVDIAAIDTSPNFDGVTDRNYTIIETHRSKDNSVWANIYSYTDKNKEFSLEKSIVIE</sequence>
<proteinExistence type="predicted"/>
<dbReference type="OrthoDB" id="9836251at2"/>
<keyword evidence="3" id="KW-1185">Reference proteome</keyword>
<dbReference type="KEGG" id="frf:LO80_01010"/>
<feature type="chain" id="PRO_5001929982" evidence="1">
    <location>
        <begin position="22"/>
        <end position="374"/>
    </location>
</feature>
<protein>
    <submittedName>
        <fullName evidence="2">Uncharacterized protein</fullName>
    </submittedName>
</protein>
<dbReference type="Proteomes" id="UP000029672">
    <property type="component" value="Chromosome"/>
</dbReference>
<keyword evidence="1" id="KW-0732">Signal</keyword>
<reference evidence="2 3" key="1">
    <citation type="submission" date="2014-10" db="EMBL/GenBank/DDBJ databases">
        <title>Whole genome sequence of Francisella endociliophora strain FSC1006, isolated from a laboratory culture of the marine ciliate Euplotes raikovi.</title>
        <authorList>
            <person name="Granberg M."/>
            <person name="Backman S."/>
            <person name="Lundmark E."/>
            <person name="Nilsson E."/>
            <person name="Karlsson E."/>
            <person name="Thelaus J."/>
            <person name="Ohrman C."/>
            <person name="Larkeryd A."/>
            <person name="Stenberg P."/>
        </authorList>
    </citation>
    <scope>NUCLEOTIDE SEQUENCE [LARGE SCALE GENOMIC DNA]</scope>
    <source>
        <strain evidence="2 3">FSC1006</strain>
    </source>
</reference>